<keyword evidence="2" id="KW-1185">Reference proteome</keyword>
<dbReference type="RefSeq" id="WP_249701249.1">
    <property type="nucleotide sequence ID" value="NZ_JAMFLX010000028.1"/>
</dbReference>
<dbReference type="EMBL" id="JAMFLX010000028">
    <property type="protein sequence ID" value="MCL6271617.1"/>
    <property type="molecule type" value="Genomic_DNA"/>
</dbReference>
<name>A0ABT0PJQ5_9GAMM</name>
<keyword evidence="1" id="KW-0418">Kinase</keyword>
<reference evidence="1 2" key="1">
    <citation type="submission" date="2022-05" db="EMBL/GenBank/DDBJ databases">
        <authorList>
            <person name="Park J.-S."/>
        </authorList>
    </citation>
    <scope>NUCLEOTIDE SEQUENCE [LARGE SCALE GENOMIC DNA]</scope>
    <source>
        <strain evidence="1 2">2012CJ34-2</strain>
    </source>
</reference>
<proteinExistence type="predicted"/>
<gene>
    <name evidence="1" type="ORF">M3P05_17000</name>
</gene>
<accession>A0ABT0PJQ5</accession>
<protein>
    <submittedName>
        <fullName evidence="1">Lipopolysaccharide kinase InaA family protein</fullName>
    </submittedName>
</protein>
<dbReference type="GO" id="GO:0016301">
    <property type="term" value="F:kinase activity"/>
    <property type="evidence" value="ECO:0007669"/>
    <property type="project" value="UniProtKB-KW"/>
</dbReference>
<dbReference type="Pfam" id="PF06293">
    <property type="entry name" value="Kdo"/>
    <property type="match status" value="1"/>
</dbReference>
<evidence type="ECO:0000313" key="1">
    <source>
        <dbReference type="EMBL" id="MCL6271617.1"/>
    </source>
</evidence>
<keyword evidence="1" id="KW-0808">Transferase</keyword>
<sequence length="257" mass="29667">MVASSSGLVSGFLGNDIEATFRKEGLDNFRSLWNVNLQWFEAPNQRRKGWSGVCRMTLPGRTSSFYIKRQENHNTKTLLHPLSGIPTYRRELCNIQRFHANEIPTVTPIYYGERIISGKHQAILITVALDGYLDIGSINRQGNDSRTIPALQELGKVVRKMHDRGMAHYCLYPNHSFAKINGRAANIRLIDLEKARRDILESRRRFKDLECFMRHTEAFSLEAREKFISSYFSAGSVLSSEKVIRQRLDYLMTRPQR</sequence>
<dbReference type="Proteomes" id="UP001203338">
    <property type="component" value="Unassembled WGS sequence"/>
</dbReference>
<dbReference type="InterPro" id="IPR027023">
    <property type="entry name" value="Put_LipoPS_kinase_InaA"/>
</dbReference>
<organism evidence="1 2">
    <name type="scientific">Parendozoicomonas callyspongiae</name>
    <dbReference type="NCBI Taxonomy" id="2942213"/>
    <lineage>
        <taxon>Bacteria</taxon>
        <taxon>Pseudomonadati</taxon>
        <taxon>Pseudomonadota</taxon>
        <taxon>Gammaproteobacteria</taxon>
        <taxon>Oceanospirillales</taxon>
        <taxon>Endozoicomonadaceae</taxon>
        <taxon>Parendozoicomonas</taxon>
    </lineage>
</organism>
<evidence type="ECO:0000313" key="2">
    <source>
        <dbReference type="Proteomes" id="UP001203338"/>
    </source>
</evidence>
<comment type="caution">
    <text evidence="1">The sequence shown here is derived from an EMBL/GenBank/DDBJ whole genome shotgun (WGS) entry which is preliminary data.</text>
</comment>
<dbReference type="PIRSF" id="PIRSF026326">
    <property type="entry name" value="InaA"/>
    <property type="match status" value="1"/>
</dbReference>